<sequence>METSRPGPTNSIILRSKDAFGGMATLSVVAEGQKGAVAVVGSLYVTGTRHAESEGLILRFCDTC</sequence>
<proteinExistence type="predicted"/>
<organism evidence="1 2">
    <name type="scientific">Pseudomonas syringae pv. coryli</name>
    <dbReference type="NCBI Taxonomy" id="317659"/>
    <lineage>
        <taxon>Bacteria</taxon>
        <taxon>Pseudomonadati</taxon>
        <taxon>Pseudomonadota</taxon>
        <taxon>Gammaproteobacteria</taxon>
        <taxon>Pseudomonadales</taxon>
        <taxon>Pseudomonadaceae</taxon>
        <taxon>Pseudomonas</taxon>
    </lineage>
</organism>
<dbReference type="AlphaFoldDB" id="A0A0N8R7E1"/>
<gene>
    <name evidence="1" type="ORF">ALO75_200156</name>
</gene>
<dbReference type="EMBL" id="LJQC01000442">
    <property type="protein sequence ID" value="KPX00535.1"/>
    <property type="molecule type" value="Genomic_DNA"/>
</dbReference>
<comment type="caution">
    <text evidence="1">The sequence shown here is derived from an EMBL/GenBank/DDBJ whole genome shotgun (WGS) entry which is preliminary data.</text>
</comment>
<reference evidence="1 2" key="1">
    <citation type="submission" date="2015-09" db="EMBL/GenBank/DDBJ databases">
        <title>Genome announcement of multiple Pseudomonas syringae strains.</title>
        <authorList>
            <person name="Thakur S."/>
            <person name="Wang P.W."/>
            <person name="Gong Y."/>
            <person name="Weir B.S."/>
            <person name="Guttman D.S."/>
        </authorList>
    </citation>
    <scope>NUCLEOTIDE SEQUENCE [LARGE SCALE GENOMIC DNA]</scope>
    <source>
        <strain evidence="1 2">ICMP17001</strain>
    </source>
</reference>
<protein>
    <submittedName>
        <fullName evidence="1">Uncharacterized protein</fullName>
    </submittedName>
</protein>
<accession>A0A0N8R7E1</accession>
<dbReference type="Proteomes" id="UP000051335">
    <property type="component" value="Unassembled WGS sequence"/>
</dbReference>
<evidence type="ECO:0000313" key="2">
    <source>
        <dbReference type="Proteomes" id="UP000051335"/>
    </source>
</evidence>
<keyword evidence="2" id="KW-1185">Reference proteome</keyword>
<evidence type="ECO:0000313" key="1">
    <source>
        <dbReference type="EMBL" id="KPX00535.1"/>
    </source>
</evidence>
<name>A0A0N8R7E1_9PSED</name>